<feature type="domain" description="Peptidase M28" evidence="1">
    <location>
        <begin position="238"/>
        <end position="417"/>
    </location>
</feature>
<dbReference type="RefSeq" id="WP_100353955.1">
    <property type="nucleotide sequence ID" value="NZ_PCGR01000003.1"/>
</dbReference>
<evidence type="ECO:0000259" key="1">
    <source>
        <dbReference type="Pfam" id="PF04389"/>
    </source>
</evidence>
<dbReference type="AlphaFoldDB" id="A0A2M9EY99"/>
<sequence>MENWSTILNGYGFACTVNESRWIVIDETISEESVEFLSKVLKTSGVQHFIDGKRVHLEGKIPEEKFVESLSKLVNPITEMMYYPEALPSYKLDVYIAGIVRQLNRLGLLTCMSCDGHGTKSPYIHFQSNIDALQAEVLFRELGVKVHVSGASLRFKKKRESLPGIANQLAALTEVPSNKLTQKKYEETLEELLLINGESGEEATVRNYVTQKMSPLVDEMFVDDAGNLHAKQVFGEGPTIILNAHLDTVSSWDEDKEILKHGWDVWSSSTGILGADDRAGVAVLLGLAHLLPNSSFDGTIHYIFTVEEEIGLCGARAVTPELIQEAKMAFVIDRRGKHDIVVGSQWGGLFCSEEFGQRVERIARRTQSRRWTCTLGGSSDTRIWVSHGIESVNLSAGYMNEHTEDETLDVRANLNTLSVVYKLVEDATYLLQKKTQRPLRSKSAM</sequence>
<comment type="caution">
    <text evidence="2">The sequence shown here is derived from an EMBL/GenBank/DDBJ whole genome shotgun (WGS) entry which is preliminary data.</text>
</comment>
<keyword evidence="3" id="KW-1185">Reference proteome</keyword>
<protein>
    <submittedName>
        <fullName evidence="2">Peptidase M28</fullName>
    </submittedName>
</protein>
<proteinExistence type="predicted"/>
<dbReference type="InterPro" id="IPR007484">
    <property type="entry name" value="Peptidase_M28"/>
</dbReference>
<dbReference type="PANTHER" id="PTHR32481">
    <property type="entry name" value="AMINOPEPTIDASE"/>
    <property type="match status" value="1"/>
</dbReference>
<dbReference type="EMBL" id="PCGR01000003">
    <property type="protein sequence ID" value="PJK16178.1"/>
    <property type="molecule type" value="Genomic_DNA"/>
</dbReference>
<organism evidence="2 3">
    <name type="scientific">Chryseomicrobium excrementi</name>
    <dbReference type="NCBI Taxonomy" id="2041346"/>
    <lineage>
        <taxon>Bacteria</taxon>
        <taxon>Bacillati</taxon>
        <taxon>Bacillota</taxon>
        <taxon>Bacilli</taxon>
        <taxon>Bacillales</taxon>
        <taxon>Caryophanaceae</taxon>
        <taxon>Chryseomicrobium</taxon>
    </lineage>
</organism>
<dbReference type="Gene3D" id="3.40.630.10">
    <property type="entry name" value="Zn peptidases"/>
    <property type="match status" value="1"/>
</dbReference>
<evidence type="ECO:0000313" key="3">
    <source>
        <dbReference type="Proteomes" id="UP000228680"/>
    </source>
</evidence>
<evidence type="ECO:0000313" key="2">
    <source>
        <dbReference type="EMBL" id="PJK16178.1"/>
    </source>
</evidence>
<name>A0A2M9EY99_9BACL</name>
<dbReference type="InterPro" id="IPR051464">
    <property type="entry name" value="Peptidase_M42_aminopept"/>
</dbReference>
<gene>
    <name evidence="2" type="ORF">CQS04_09700</name>
</gene>
<dbReference type="SUPFAM" id="SSF53187">
    <property type="entry name" value="Zn-dependent exopeptidases"/>
    <property type="match status" value="1"/>
</dbReference>
<dbReference type="Pfam" id="PF04389">
    <property type="entry name" value="Peptidase_M28"/>
    <property type="match status" value="1"/>
</dbReference>
<reference evidence="2 3" key="1">
    <citation type="submission" date="2017-10" db="EMBL/GenBank/DDBJ databases">
        <title>Draft genome of Chryseomicrobium casticus sp. nov.</title>
        <authorList>
            <person name="Chakraborty R."/>
            <person name="Saha T."/>
        </authorList>
    </citation>
    <scope>NUCLEOTIDE SEQUENCE [LARGE SCALE GENOMIC DNA]</scope>
    <source>
        <strain evidence="2 3">ET03</strain>
    </source>
</reference>
<dbReference type="OrthoDB" id="8441064at2"/>
<accession>A0A2M9EY99</accession>
<dbReference type="PANTHER" id="PTHR32481:SF0">
    <property type="entry name" value="AMINOPEPTIDASE YPDE-RELATED"/>
    <property type="match status" value="1"/>
</dbReference>
<dbReference type="Proteomes" id="UP000228680">
    <property type="component" value="Unassembled WGS sequence"/>
</dbReference>